<reference evidence="1 2" key="1">
    <citation type="submission" date="2020-02" db="EMBL/GenBank/DDBJ databases">
        <title>Out from the shadows clarifying the taxonomy of the family Cryomorphaceae and related taxa by utilizing the GTDB taxonomic framework.</title>
        <authorList>
            <person name="Bowman J.P."/>
        </authorList>
    </citation>
    <scope>NUCLEOTIDE SEQUENCE [LARGE SCALE GENOMIC DNA]</scope>
    <source>
        <strain evidence="1 2">QSSC 1-22</strain>
    </source>
</reference>
<name>A0A7K3WKR1_9FLAO</name>
<protein>
    <submittedName>
        <fullName evidence="1">Uncharacterized protein</fullName>
    </submittedName>
</protein>
<accession>A0A7K3WKR1</accession>
<dbReference type="AlphaFoldDB" id="A0A7K3WKR1"/>
<evidence type="ECO:0000313" key="1">
    <source>
        <dbReference type="EMBL" id="NEN22233.1"/>
    </source>
</evidence>
<evidence type="ECO:0000313" key="2">
    <source>
        <dbReference type="Proteomes" id="UP000486602"/>
    </source>
</evidence>
<proteinExistence type="predicted"/>
<comment type="caution">
    <text evidence="1">The sequence shown here is derived from an EMBL/GenBank/DDBJ whole genome shotgun (WGS) entry which is preliminary data.</text>
</comment>
<organism evidence="1 2">
    <name type="scientific">Cryomorpha ignava</name>
    <dbReference type="NCBI Taxonomy" id="101383"/>
    <lineage>
        <taxon>Bacteria</taxon>
        <taxon>Pseudomonadati</taxon>
        <taxon>Bacteroidota</taxon>
        <taxon>Flavobacteriia</taxon>
        <taxon>Flavobacteriales</taxon>
        <taxon>Cryomorphaceae</taxon>
        <taxon>Cryomorpha</taxon>
    </lineage>
</organism>
<dbReference type="EMBL" id="JAAGVY010000002">
    <property type="protein sequence ID" value="NEN22233.1"/>
    <property type="molecule type" value="Genomic_DNA"/>
</dbReference>
<dbReference type="RefSeq" id="WP_163282955.1">
    <property type="nucleotide sequence ID" value="NZ_JAAGVY010000002.1"/>
</dbReference>
<gene>
    <name evidence="1" type="ORF">G3O08_01780</name>
</gene>
<keyword evidence="2" id="KW-1185">Reference proteome</keyword>
<sequence length="230" mass="25663">MTPDKPRFSFNHVILCLPANSDTTWLECTDNTGLFGYMSDFTDDRYALILKPTGGELARTPSFSASANETVRKASVTLGDNGSAGIEISCTYRNLAMSNTNFYQRELTGKKPIYAVKREVNLPSFDLESYTSELYKNQEPTLDINCSLTARNVGRKVGDKLLVKPFLIQTSIPSLESDSVRVHPVFFKHGYTYLDSISIMLPAGMSILEPLAELDETNQFGQLSLYRVCQ</sequence>
<dbReference type="Proteomes" id="UP000486602">
    <property type="component" value="Unassembled WGS sequence"/>
</dbReference>